<dbReference type="GeneID" id="28976708"/>
<organism evidence="2 3">
    <name type="scientific">Rhodotorula graminis (strain WP1)</name>
    <dbReference type="NCBI Taxonomy" id="578459"/>
    <lineage>
        <taxon>Eukaryota</taxon>
        <taxon>Fungi</taxon>
        <taxon>Dikarya</taxon>
        <taxon>Basidiomycota</taxon>
        <taxon>Pucciniomycotina</taxon>
        <taxon>Microbotryomycetes</taxon>
        <taxon>Sporidiobolales</taxon>
        <taxon>Sporidiobolaceae</taxon>
        <taxon>Rhodotorula</taxon>
    </lineage>
</organism>
<accession>A0A194S6X2</accession>
<dbReference type="EMBL" id="KQ474076">
    <property type="protein sequence ID" value="KPV76245.1"/>
    <property type="molecule type" value="Genomic_DNA"/>
</dbReference>
<dbReference type="AlphaFoldDB" id="A0A194S6X2"/>
<evidence type="ECO:0000313" key="2">
    <source>
        <dbReference type="EMBL" id="KPV76245.1"/>
    </source>
</evidence>
<reference evidence="2 3" key="1">
    <citation type="journal article" date="2015" name="Front. Microbiol.">
        <title>Genome sequence of the plant growth promoting endophytic yeast Rhodotorula graminis WP1.</title>
        <authorList>
            <person name="Firrincieli A."/>
            <person name="Otillar R."/>
            <person name="Salamov A."/>
            <person name="Schmutz J."/>
            <person name="Khan Z."/>
            <person name="Redman R.S."/>
            <person name="Fleck N.D."/>
            <person name="Lindquist E."/>
            <person name="Grigoriev I.V."/>
            <person name="Doty S.L."/>
        </authorList>
    </citation>
    <scope>NUCLEOTIDE SEQUENCE [LARGE SCALE GENOMIC DNA]</scope>
    <source>
        <strain evidence="2 3">WP1</strain>
    </source>
</reference>
<dbReference type="InterPro" id="IPR032675">
    <property type="entry name" value="LRR_dom_sf"/>
</dbReference>
<evidence type="ECO:0000313" key="3">
    <source>
        <dbReference type="Proteomes" id="UP000053890"/>
    </source>
</evidence>
<proteinExistence type="predicted"/>
<dbReference type="SUPFAM" id="SSF52047">
    <property type="entry name" value="RNI-like"/>
    <property type="match status" value="1"/>
</dbReference>
<dbReference type="OrthoDB" id="2522283at2759"/>
<feature type="compositionally biased region" description="Low complexity" evidence="1">
    <location>
        <begin position="314"/>
        <end position="328"/>
    </location>
</feature>
<sequence>MSIEASSDVHGPVAGSPPSSPRLVARDLPYELLHLVFRLASTPSSSSRPRHGGAVCSWHSYEPAAPLSLVCRRWRSPAQAVLFSSVVLDGHERAQAFIDAVKQSERVRQLAKNETAFIVLALDAQDEQSPSSSPILLDPPAAPGRQRATSELLVAALEACSSAAHVHVRTLHQDVRERLLSTLMDPQRPLVTLVLGPTHAAARRWSVGLWDVRDGWDLRPTVQNLEHTGLLAPGPAPSTASIVPPLRPFPQLALRRLKLWHDWPIDLLAAALKSCSSLEYLDLYFEQYKPAQAFFDALKASGKSLREVRYVYNPTSPGPDSGDSSSSLSPPPSHSSPHQQTSSPDLSSSSTGTRPPRPAPLFDLLLPHLVALRTLHCTSTELTPSALLALPPSLQSLSVQSLNSLSRFSPRALLAVLRDQHLALPDGFRRLTVTDSPDVWGEEAIDEARLRCEDVGVRFEFRMDFEEEGEYESE</sequence>
<dbReference type="Proteomes" id="UP000053890">
    <property type="component" value="Unassembled WGS sequence"/>
</dbReference>
<feature type="region of interest" description="Disordered" evidence="1">
    <location>
        <begin position="311"/>
        <end position="357"/>
    </location>
</feature>
<feature type="compositionally biased region" description="Low complexity" evidence="1">
    <location>
        <begin position="335"/>
        <end position="354"/>
    </location>
</feature>
<dbReference type="RefSeq" id="XP_018272294.1">
    <property type="nucleotide sequence ID" value="XM_018416260.1"/>
</dbReference>
<protein>
    <recommendedName>
        <fullName evidence="4">F-box domain-containing protein</fullName>
    </recommendedName>
</protein>
<name>A0A194S6X2_RHOGW</name>
<gene>
    <name evidence="2" type="ORF">RHOBADRAFT_52279</name>
</gene>
<dbReference type="OMA" id="DGHERAQ"/>
<evidence type="ECO:0000256" key="1">
    <source>
        <dbReference type="SAM" id="MobiDB-lite"/>
    </source>
</evidence>
<evidence type="ECO:0008006" key="4">
    <source>
        <dbReference type="Google" id="ProtNLM"/>
    </source>
</evidence>
<feature type="region of interest" description="Disordered" evidence="1">
    <location>
        <begin position="1"/>
        <end position="20"/>
    </location>
</feature>
<keyword evidence="3" id="KW-1185">Reference proteome</keyword>
<dbReference type="Gene3D" id="3.80.10.10">
    <property type="entry name" value="Ribonuclease Inhibitor"/>
    <property type="match status" value="1"/>
</dbReference>